<sequence length="188" mass="21221">MTSHYVDIQLRPDPDFPAGQLMGALFSKLHRRLVALDASAIGVSFPAHRLQPRDIGNRLRIHATPTDLDSLMATAWLGGMREYAEIGEVAPAPADASHRTVSRRQFKTNAERLRRRRMRRHNESEATVLERIPDSVEQRVSLPFVQIRSTSTGQRFSLFIEHGPVQPNPEPGQFNTYGLSRGATIPWF</sequence>
<evidence type="ECO:0000313" key="2">
    <source>
        <dbReference type="Proteomes" id="UP000283993"/>
    </source>
</evidence>
<dbReference type="EMBL" id="AYKH01000034">
    <property type="protein sequence ID" value="ROO25399.1"/>
    <property type="molecule type" value="Genomic_DNA"/>
</dbReference>
<accession>A0A423PID1</accession>
<dbReference type="Proteomes" id="UP000283993">
    <property type="component" value="Unassembled WGS sequence"/>
</dbReference>
<dbReference type="RefSeq" id="WP_123631767.1">
    <property type="nucleotide sequence ID" value="NZ_AYKH01000034.1"/>
</dbReference>
<dbReference type="GO" id="GO:0004519">
    <property type="term" value="F:endonuclease activity"/>
    <property type="evidence" value="ECO:0007669"/>
    <property type="project" value="InterPro"/>
</dbReference>
<dbReference type="GO" id="GO:0043571">
    <property type="term" value="P:maintenance of CRISPR repeat elements"/>
    <property type="evidence" value="ECO:0007669"/>
    <property type="project" value="InterPro"/>
</dbReference>
<evidence type="ECO:0000313" key="1">
    <source>
        <dbReference type="EMBL" id="ROO25399.1"/>
    </source>
</evidence>
<name>A0A423PID1_9GAMM</name>
<dbReference type="NCBIfam" id="TIGR02563">
    <property type="entry name" value="cas_Csy4"/>
    <property type="match status" value="1"/>
</dbReference>
<proteinExistence type="predicted"/>
<dbReference type="InterPro" id="IPR042564">
    <property type="entry name" value="CRISPR-Cas6/Csy4_sf"/>
</dbReference>
<organism evidence="1 2">
    <name type="scientific">Salinisphaera orenii MK-B5</name>
    <dbReference type="NCBI Taxonomy" id="856730"/>
    <lineage>
        <taxon>Bacteria</taxon>
        <taxon>Pseudomonadati</taxon>
        <taxon>Pseudomonadota</taxon>
        <taxon>Gammaproteobacteria</taxon>
        <taxon>Salinisphaerales</taxon>
        <taxon>Salinisphaeraceae</taxon>
        <taxon>Salinisphaera</taxon>
    </lineage>
</organism>
<gene>
    <name evidence="1" type="ORF">SAOR_12690</name>
</gene>
<dbReference type="CDD" id="cd09739">
    <property type="entry name" value="Cas6_I-F"/>
    <property type="match status" value="1"/>
</dbReference>
<dbReference type="AlphaFoldDB" id="A0A423PID1"/>
<keyword evidence="2" id="KW-1185">Reference proteome</keyword>
<dbReference type="Pfam" id="PF09618">
    <property type="entry name" value="Cas_Csy4"/>
    <property type="match status" value="1"/>
</dbReference>
<reference evidence="1 2" key="1">
    <citation type="submission" date="2013-10" db="EMBL/GenBank/DDBJ databases">
        <title>Salinisphaera orenii MK-B5 Genome Sequencing.</title>
        <authorList>
            <person name="Lai Q."/>
            <person name="Li C."/>
            <person name="Shao Z."/>
        </authorList>
    </citation>
    <scope>NUCLEOTIDE SEQUENCE [LARGE SCALE GENOMIC DNA]</scope>
    <source>
        <strain evidence="1 2">MK-B5</strain>
    </source>
</reference>
<dbReference type="Gene3D" id="3.30.70.2540">
    <property type="entry name" value="CRISPR-associated endoribonuclease Cas6/Csy4"/>
    <property type="match status" value="1"/>
</dbReference>
<comment type="caution">
    <text evidence="1">The sequence shown here is derived from an EMBL/GenBank/DDBJ whole genome shotgun (WGS) entry which is preliminary data.</text>
</comment>
<dbReference type="InterPro" id="IPR013396">
    <property type="entry name" value="CRISPR-assoc_prot_Csy4"/>
</dbReference>
<protein>
    <submittedName>
        <fullName evidence="1">CRISPR-associated protein Csy4</fullName>
    </submittedName>
</protein>